<gene>
    <name evidence="1" type="ordered locus">SJA_C2-04930</name>
</gene>
<dbReference type="Proteomes" id="UP000007753">
    <property type="component" value="Chromosome 2"/>
</dbReference>
<dbReference type="EMBL" id="AP010804">
    <property type="protein sequence ID" value="BAI98856.1"/>
    <property type="molecule type" value="Genomic_DNA"/>
</dbReference>
<name>D4Z6Z8_SPHIU</name>
<protein>
    <submittedName>
        <fullName evidence="1">Uncharacterized protein</fullName>
    </submittedName>
</protein>
<evidence type="ECO:0000313" key="2">
    <source>
        <dbReference type="Proteomes" id="UP000007753"/>
    </source>
</evidence>
<proteinExistence type="predicted"/>
<evidence type="ECO:0000313" key="1">
    <source>
        <dbReference type="EMBL" id="BAI98856.1"/>
    </source>
</evidence>
<dbReference type="KEGG" id="sjp:SJA_C2-04930"/>
<sequence length="75" mass="8250">MLAEERGRGPRDFIPVVRLSPQGSRARTIRRGRAMADVLVRANRSSDTLLQDGMAASFDQARPAPRYGLILQPCG</sequence>
<dbReference type="STRING" id="452662.SJA_C2-04930"/>
<dbReference type="AlphaFoldDB" id="D4Z6Z8"/>
<keyword evidence="2" id="KW-1185">Reference proteome</keyword>
<reference evidence="1 2" key="1">
    <citation type="journal article" date="2010" name="J. Bacteriol.">
        <title>Complete genome sequence of the representative gamma-hexachlorocyclohexane-degrading bacterium Sphingobium japonicum UT26.</title>
        <authorList>
            <person name="Nagata Y."/>
            <person name="Ohtsubo Y."/>
            <person name="Endo R."/>
            <person name="Ichikawa N."/>
            <person name="Ankai A."/>
            <person name="Oguchi A."/>
            <person name="Fukui S."/>
            <person name="Fujita N."/>
            <person name="Tsuda M."/>
        </authorList>
    </citation>
    <scope>NUCLEOTIDE SEQUENCE [LARGE SCALE GENOMIC DNA]</scope>
    <source>
        <strain evidence="2">DSM 16413 / CCM 7287 / MTCC 6362 / UT26 / NBRC 101211 / UT26S</strain>
    </source>
</reference>
<organism evidence="1 2">
    <name type="scientific">Sphingobium indicum (strain DSM 16413 / CCM 7287 / MTCC 6362 / UT26 / NBRC 101211 / UT26S)</name>
    <name type="common">Sphingobium japonicum</name>
    <dbReference type="NCBI Taxonomy" id="452662"/>
    <lineage>
        <taxon>Bacteria</taxon>
        <taxon>Pseudomonadati</taxon>
        <taxon>Pseudomonadota</taxon>
        <taxon>Alphaproteobacteria</taxon>
        <taxon>Sphingomonadales</taxon>
        <taxon>Sphingomonadaceae</taxon>
        <taxon>Sphingobium</taxon>
    </lineage>
</organism>
<dbReference type="HOGENOM" id="CLU_2669167_0_0_5"/>
<accession>D4Z6Z8</accession>